<evidence type="ECO:0000256" key="1">
    <source>
        <dbReference type="SAM" id="Phobius"/>
    </source>
</evidence>
<evidence type="ECO:0000313" key="4">
    <source>
        <dbReference type="Proteomes" id="UP000717995"/>
    </source>
</evidence>
<dbReference type="InterPro" id="IPR050228">
    <property type="entry name" value="Carboxylesterase_BioH"/>
</dbReference>
<dbReference type="Proteomes" id="UP000717995">
    <property type="component" value="Unassembled WGS sequence"/>
</dbReference>
<gene>
    <name evidence="3" type="ORF">JQX08_00870</name>
</gene>
<protein>
    <submittedName>
        <fullName evidence="3">Alpha/beta fold hydrolase</fullName>
    </submittedName>
</protein>
<dbReference type="InterPro" id="IPR000073">
    <property type="entry name" value="AB_hydrolase_1"/>
</dbReference>
<keyword evidence="1" id="KW-0812">Transmembrane</keyword>
<evidence type="ECO:0000259" key="2">
    <source>
        <dbReference type="Pfam" id="PF00561"/>
    </source>
</evidence>
<evidence type="ECO:0000313" key="3">
    <source>
        <dbReference type="EMBL" id="MBM7059247.1"/>
    </source>
</evidence>
<name>A0ABS2I8H4_9GAMM</name>
<organism evidence="3 4">
    <name type="scientific">Zestomonas insulae</name>
    <dbReference type="NCBI Taxonomy" id="2809017"/>
    <lineage>
        <taxon>Bacteria</taxon>
        <taxon>Pseudomonadati</taxon>
        <taxon>Pseudomonadota</taxon>
        <taxon>Gammaproteobacteria</taxon>
        <taxon>Pseudomonadales</taxon>
        <taxon>Pseudomonadaceae</taxon>
        <taxon>Zestomonas</taxon>
    </lineage>
</organism>
<reference evidence="3 4" key="1">
    <citation type="submission" date="2021-02" db="EMBL/GenBank/DDBJ databases">
        <authorList>
            <person name="Lee D.-H."/>
        </authorList>
    </citation>
    <scope>NUCLEOTIDE SEQUENCE [LARGE SCALE GENOMIC DNA]</scope>
    <source>
        <strain evidence="3 4">UL073</strain>
    </source>
</reference>
<dbReference type="Gene3D" id="3.40.50.1820">
    <property type="entry name" value="alpha/beta hydrolase"/>
    <property type="match status" value="1"/>
</dbReference>
<proteinExistence type="predicted"/>
<dbReference type="EMBL" id="JAFEUP010000001">
    <property type="protein sequence ID" value="MBM7059247.1"/>
    <property type="molecule type" value="Genomic_DNA"/>
</dbReference>
<keyword evidence="1" id="KW-0472">Membrane</keyword>
<dbReference type="InterPro" id="IPR017208">
    <property type="entry name" value="UCP037442_abhydr"/>
</dbReference>
<dbReference type="GO" id="GO:0016787">
    <property type="term" value="F:hydrolase activity"/>
    <property type="evidence" value="ECO:0007669"/>
    <property type="project" value="UniProtKB-KW"/>
</dbReference>
<sequence length="283" mass="30608">MSEAVPFAGGRCQCPYTTYSAGSGAPVLLILPALGVAARKYEALAQSLVQAGLNVLVADWPGQGESRPRPSRQFDYGYRQLVEDFVPQLRGAAERHFPGSLQVLVGHSLGGQVATLYAAAHPNSGVTVIGVACGNIHYRHWQGLRRLMTPTVAVIFNLLTAVLGYLPGKRIGFGGHEARQLMRDWGRVAWTGSFRHTGLAQSRSADNPTRSLYIAIDGDTFAPPASTRGLAEMIQAPPQIDLLPSPRPPQENPHSAWLKAPHSVVERIASWLAQQPAQVERRA</sequence>
<dbReference type="PANTHER" id="PTHR43194">
    <property type="entry name" value="HYDROLASE ALPHA/BETA FOLD FAMILY"/>
    <property type="match status" value="1"/>
</dbReference>
<feature type="domain" description="AB hydrolase-1" evidence="2">
    <location>
        <begin position="26"/>
        <end position="123"/>
    </location>
</feature>
<dbReference type="PIRSF" id="PIRSF037442">
    <property type="entry name" value="UCP037442_abhydr"/>
    <property type="match status" value="1"/>
</dbReference>
<feature type="transmembrane region" description="Helical" evidence="1">
    <location>
        <begin position="147"/>
        <end position="166"/>
    </location>
</feature>
<comment type="caution">
    <text evidence="3">The sequence shown here is derived from an EMBL/GenBank/DDBJ whole genome shotgun (WGS) entry which is preliminary data.</text>
</comment>
<dbReference type="Pfam" id="PF00561">
    <property type="entry name" value="Abhydrolase_1"/>
    <property type="match status" value="1"/>
</dbReference>
<accession>A0ABS2I8H4</accession>
<keyword evidence="3" id="KW-0378">Hydrolase</keyword>
<keyword evidence="1" id="KW-1133">Transmembrane helix</keyword>
<dbReference type="RefSeq" id="WP_204914031.1">
    <property type="nucleotide sequence ID" value="NZ_JAFEUP010000001.1"/>
</dbReference>
<keyword evidence="4" id="KW-1185">Reference proteome</keyword>
<dbReference type="SUPFAM" id="SSF53474">
    <property type="entry name" value="alpha/beta-Hydrolases"/>
    <property type="match status" value="1"/>
</dbReference>
<dbReference type="InterPro" id="IPR029058">
    <property type="entry name" value="AB_hydrolase_fold"/>
</dbReference>
<dbReference type="PANTHER" id="PTHR43194:SF2">
    <property type="entry name" value="PEROXISOMAL MEMBRANE PROTEIN LPX1"/>
    <property type="match status" value="1"/>
</dbReference>